<evidence type="ECO:0000313" key="2">
    <source>
        <dbReference type="Proteomes" id="UP000325315"/>
    </source>
</evidence>
<name>A0A5B6X310_9ROSI</name>
<sequence>MGEASYIPGICILRDRKNKIISLSQASYIDKVLERFTMIGVKPNVEPTASDFHISLNDCPNTVEEREHMIGSLMYEIFYTRRDIFFAMGMALAGCKAYIKNLTPIGYTDSEFQTYKDPRKLTSGSVFVLSNKAIVWRSVKETCTTDSTMEAEYVVASKIMKEVIWL</sequence>
<reference evidence="2" key="1">
    <citation type="journal article" date="2019" name="Plant Biotechnol. J.">
        <title>Genome sequencing of the Australian wild diploid species Gossypium australe highlights disease resistance and delayed gland morphogenesis.</title>
        <authorList>
            <person name="Cai Y."/>
            <person name="Cai X."/>
            <person name="Wang Q."/>
            <person name="Wang P."/>
            <person name="Zhang Y."/>
            <person name="Cai C."/>
            <person name="Xu Y."/>
            <person name="Wang K."/>
            <person name="Zhou Z."/>
            <person name="Wang C."/>
            <person name="Geng S."/>
            <person name="Li B."/>
            <person name="Dong Q."/>
            <person name="Hou Y."/>
            <person name="Wang H."/>
            <person name="Ai P."/>
            <person name="Liu Z."/>
            <person name="Yi F."/>
            <person name="Sun M."/>
            <person name="An G."/>
            <person name="Cheng J."/>
            <person name="Zhang Y."/>
            <person name="Shi Q."/>
            <person name="Xie Y."/>
            <person name="Shi X."/>
            <person name="Chang Y."/>
            <person name="Huang F."/>
            <person name="Chen Y."/>
            <person name="Hong S."/>
            <person name="Mi L."/>
            <person name="Sun Q."/>
            <person name="Zhang L."/>
            <person name="Zhou B."/>
            <person name="Peng R."/>
            <person name="Zhang X."/>
            <person name="Liu F."/>
        </authorList>
    </citation>
    <scope>NUCLEOTIDE SEQUENCE [LARGE SCALE GENOMIC DNA]</scope>
    <source>
        <strain evidence="2">cv. PA1801</strain>
    </source>
</reference>
<dbReference type="Proteomes" id="UP000325315">
    <property type="component" value="Unassembled WGS sequence"/>
</dbReference>
<dbReference type="AlphaFoldDB" id="A0A5B6X310"/>
<proteinExistence type="predicted"/>
<keyword evidence="2" id="KW-1185">Reference proteome</keyword>
<accession>A0A5B6X310</accession>
<gene>
    <name evidence="1" type="ORF">EPI10_031132</name>
</gene>
<comment type="caution">
    <text evidence="1">The sequence shown here is derived from an EMBL/GenBank/DDBJ whole genome shotgun (WGS) entry which is preliminary data.</text>
</comment>
<evidence type="ECO:0000313" key="1">
    <source>
        <dbReference type="EMBL" id="KAA3487297.1"/>
    </source>
</evidence>
<dbReference type="CDD" id="cd09272">
    <property type="entry name" value="RNase_HI_RT_Ty1"/>
    <property type="match status" value="1"/>
</dbReference>
<dbReference type="OrthoDB" id="994562at2759"/>
<dbReference type="EMBL" id="SMMG02000001">
    <property type="protein sequence ID" value="KAA3487297.1"/>
    <property type="molecule type" value="Genomic_DNA"/>
</dbReference>
<organism evidence="1 2">
    <name type="scientific">Gossypium australe</name>
    <dbReference type="NCBI Taxonomy" id="47621"/>
    <lineage>
        <taxon>Eukaryota</taxon>
        <taxon>Viridiplantae</taxon>
        <taxon>Streptophyta</taxon>
        <taxon>Embryophyta</taxon>
        <taxon>Tracheophyta</taxon>
        <taxon>Spermatophyta</taxon>
        <taxon>Magnoliopsida</taxon>
        <taxon>eudicotyledons</taxon>
        <taxon>Gunneridae</taxon>
        <taxon>Pentapetalae</taxon>
        <taxon>rosids</taxon>
        <taxon>malvids</taxon>
        <taxon>Malvales</taxon>
        <taxon>Malvaceae</taxon>
        <taxon>Malvoideae</taxon>
        <taxon>Gossypium</taxon>
    </lineage>
</organism>
<protein>
    <submittedName>
        <fullName evidence="1">Gag/pol protein</fullName>
    </submittedName>
</protein>